<evidence type="ECO:0000256" key="2">
    <source>
        <dbReference type="SAM" id="MobiDB-lite"/>
    </source>
</evidence>
<feature type="compositionally biased region" description="Low complexity" evidence="2">
    <location>
        <begin position="232"/>
        <end position="269"/>
    </location>
</feature>
<gene>
    <name evidence="3" type="ORF">CCMP2556_LOCUS9690</name>
</gene>
<evidence type="ECO:0000256" key="1">
    <source>
        <dbReference type="SAM" id="Coils"/>
    </source>
</evidence>
<evidence type="ECO:0000313" key="3">
    <source>
        <dbReference type="EMBL" id="CAK9009497.1"/>
    </source>
</evidence>
<accession>A0ABP0J572</accession>
<organism evidence="3 4">
    <name type="scientific">Durusdinium trenchii</name>
    <dbReference type="NCBI Taxonomy" id="1381693"/>
    <lineage>
        <taxon>Eukaryota</taxon>
        <taxon>Sar</taxon>
        <taxon>Alveolata</taxon>
        <taxon>Dinophyceae</taxon>
        <taxon>Suessiales</taxon>
        <taxon>Symbiodiniaceae</taxon>
        <taxon>Durusdinium</taxon>
    </lineage>
</organism>
<keyword evidence="1" id="KW-0175">Coiled coil</keyword>
<feature type="compositionally biased region" description="Pro residues" evidence="2">
    <location>
        <begin position="178"/>
        <end position="189"/>
    </location>
</feature>
<name>A0ABP0J572_9DINO</name>
<feature type="region of interest" description="Disordered" evidence="2">
    <location>
        <begin position="163"/>
        <end position="307"/>
    </location>
</feature>
<reference evidence="3 4" key="1">
    <citation type="submission" date="2024-02" db="EMBL/GenBank/DDBJ databases">
        <authorList>
            <person name="Chen Y."/>
            <person name="Shah S."/>
            <person name="Dougan E. K."/>
            <person name="Thang M."/>
            <person name="Chan C."/>
        </authorList>
    </citation>
    <scope>NUCLEOTIDE SEQUENCE [LARGE SCALE GENOMIC DNA]</scope>
</reference>
<dbReference type="Proteomes" id="UP001642484">
    <property type="component" value="Unassembled WGS sequence"/>
</dbReference>
<sequence>MGNAPPISEQKLKELLKKYDKDGELARGYAWHEDNNGLEWEEFKALAVEVGELQGLKKPAESDVDDRCFDALDVKTIFLGLDEDKTLSCQQWMWSGVVSIQEFEAAYAKLEEQLQAAAKAKAKSKAAEVTLAEGQTSIFDAMPGFNSFVRDLGVSSLFEEDSRVPKAKAIPTPKKVKPPPLPEPQPPPLSSQVPWSTQLKAADPDWYDEDDAGYDSSDSFPEAGELPEEEVSATAAAPPTSTAPAALAAPGTAPAAKVAPVTPAAAPPKATEKPKAPAPKKAKAVKPKSPKAAAPKPKVVLREPKGRVQGVSAVDGVTDDVFSSPIHRREAVAHPQDAPDPQGIRVLQTGGGMEMIQQDPEVLSEPESQDSVDSISGEIARSWDPTATDVPCAAGYAGGVRGSTEWEFGTKWYRVRYSYARDRAVGFSESWRPLKWSTEEWERRLLASGNLRHRVGIAKQKSDPRSQEYGTGPYLISSWKTCVFDYVLHFRQNFRH</sequence>
<dbReference type="Gene3D" id="1.10.238.10">
    <property type="entry name" value="EF-hand"/>
    <property type="match status" value="1"/>
</dbReference>
<proteinExistence type="predicted"/>
<feature type="compositionally biased region" description="Basic residues" evidence="2">
    <location>
        <begin position="278"/>
        <end position="289"/>
    </location>
</feature>
<keyword evidence="4" id="KW-1185">Reference proteome</keyword>
<comment type="caution">
    <text evidence="3">The sequence shown here is derived from an EMBL/GenBank/DDBJ whole genome shotgun (WGS) entry which is preliminary data.</text>
</comment>
<feature type="coiled-coil region" evidence="1">
    <location>
        <begin position="100"/>
        <end position="127"/>
    </location>
</feature>
<dbReference type="EMBL" id="CAXAMN010004447">
    <property type="protein sequence ID" value="CAK9009497.1"/>
    <property type="molecule type" value="Genomic_DNA"/>
</dbReference>
<evidence type="ECO:0000313" key="4">
    <source>
        <dbReference type="Proteomes" id="UP001642484"/>
    </source>
</evidence>
<protein>
    <submittedName>
        <fullName evidence="3">Uncharacterized protein</fullName>
    </submittedName>
</protein>